<keyword evidence="4" id="KW-1185">Reference proteome</keyword>
<dbReference type="GO" id="GO:0003824">
    <property type="term" value="F:catalytic activity"/>
    <property type="evidence" value="ECO:0007669"/>
    <property type="project" value="InterPro"/>
</dbReference>
<dbReference type="Pfam" id="PF03372">
    <property type="entry name" value="Exo_endo_phos"/>
    <property type="match status" value="1"/>
</dbReference>
<protein>
    <submittedName>
        <fullName evidence="3">Neutral Sphingomyelinase_ putativelike</fullName>
    </submittedName>
</protein>
<feature type="region of interest" description="Disordered" evidence="1">
    <location>
        <begin position="54"/>
        <end position="76"/>
    </location>
</feature>
<feature type="domain" description="Endonuclease/exonuclease/phosphatase" evidence="2">
    <location>
        <begin position="7"/>
        <end position="97"/>
    </location>
</feature>
<feature type="compositionally biased region" description="Polar residues" evidence="1">
    <location>
        <begin position="63"/>
        <end position="75"/>
    </location>
</feature>
<dbReference type="Gene3D" id="3.60.10.10">
    <property type="entry name" value="Endonuclease/exonuclease/phosphatase"/>
    <property type="match status" value="1"/>
</dbReference>
<reference evidence="4" key="1">
    <citation type="submission" date="2021-01" db="EMBL/GenBank/DDBJ databases">
        <title>Caligus Genome Assembly.</title>
        <authorList>
            <person name="Gallardo-Escarate C."/>
        </authorList>
    </citation>
    <scope>NUCLEOTIDE SEQUENCE [LARGE SCALE GENOMIC DNA]</scope>
</reference>
<dbReference type="InterPro" id="IPR036691">
    <property type="entry name" value="Endo/exonu/phosph_ase_sf"/>
</dbReference>
<dbReference type="EMBL" id="CP045902">
    <property type="protein sequence ID" value="QQP37945.1"/>
    <property type="molecule type" value="Genomic_DNA"/>
</dbReference>
<evidence type="ECO:0000259" key="2">
    <source>
        <dbReference type="Pfam" id="PF03372"/>
    </source>
</evidence>
<dbReference type="Proteomes" id="UP000595437">
    <property type="component" value="Chromosome 13"/>
</dbReference>
<proteinExistence type="predicted"/>
<dbReference type="InterPro" id="IPR005135">
    <property type="entry name" value="Endo/exonuclease/phosphatase"/>
</dbReference>
<gene>
    <name evidence="3" type="ORF">FKW44_018394</name>
</gene>
<sequence>HRVIHALESSQWIQLTSASADLTIYAGDFNTEPSKVPYHLIKYITHLKDCWEETHGPHANEEGATSETSYNSFTPESVKRVCPQGKRIDYIMYTPGADTEAETRKCTLPLNKRVP</sequence>
<accession>A0A7T8JXY1</accession>
<evidence type="ECO:0000313" key="4">
    <source>
        <dbReference type="Proteomes" id="UP000595437"/>
    </source>
</evidence>
<feature type="non-terminal residue" evidence="3">
    <location>
        <position position="115"/>
    </location>
</feature>
<name>A0A7T8JXY1_CALRO</name>
<dbReference type="OrthoDB" id="387657at2759"/>
<organism evidence="3 4">
    <name type="scientific">Caligus rogercresseyi</name>
    <name type="common">Sea louse</name>
    <dbReference type="NCBI Taxonomy" id="217165"/>
    <lineage>
        <taxon>Eukaryota</taxon>
        <taxon>Metazoa</taxon>
        <taxon>Ecdysozoa</taxon>
        <taxon>Arthropoda</taxon>
        <taxon>Crustacea</taxon>
        <taxon>Multicrustacea</taxon>
        <taxon>Hexanauplia</taxon>
        <taxon>Copepoda</taxon>
        <taxon>Siphonostomatoida</taxon>
        <taxon>Caligidae</taxon>
        <taxon>Caligus</taxon>
    </lineage>
</organism>
<dbReference type="AlphaFoldDB" id="A0A7T8JXY1"/>
<evidence type="ECO:0000256" key="1">
    <source>
        <dbReference type="SAM" id="MobiDB-lite"/>
    </source>
</evidence>
<evidence type="ECO:0000313" key="3">
    <source>
        <dbReference type="EMBL" id="QQP37945.1"/>
    </source>
</evidence>
<feature type="non-terminal residue" evidence="3">
    <location>
        <position position="1"/>
    </location>
</feature>
<dbReference type="SUPFAM" id="SSF56219">
    <property type="entry name" value="DNase I-like"/>
    <property type="match status" value="1"/>
</dbReference>